<reference evidence="4 5" key="1">
    <citation type="journal article" date="2014" name="Proc. Natl. Acad. Sci. U.S.A.">
        <title>Trajectory and genomic determinants of fungal-pathogen speciation and host adaptation.</title>
        <authorList>
            <person name="Hu X."/>
            <person name="Xiao G."/>
            <person name="Zheng P."/>
            <person name="Shang Y."/>
            <person name="Su Y."/>
            <person name="Zhang X."/>
            <person name="Liu X."/>
            <person name="Zhan S."/>
            <person name="St Leger R.J."/>
            <person name="Wang C."/>
        </authorList>
    </citation>
    <scope>NUCLEOTIDE SEQUENCE [LARGE SCALE GENOMIC DNA]</scope>
    <source>
        <strain evidence="4 5">ARSEF 977</strain>
    </source>
</reference>
<dbReference type="EMBL" id="AZNH01000037">
    <property type="protein sequence ID" value="KID84823.1"/>
    <property type="molecule type" value="Genomic_DNA"/>
</dbReference>
<dbReference type="InterPro" id="IPR021765">
    <property type="entry name" value="UstYa-like"/>
</dbReference>
<proteinExistence type="inferred from homology"/>
<evidence type="ECO:0000256" key="1">
    <source>
        <dbReference type="ARBA" id="ARBA00035112"/>
    </source>
</evidence>
<keyword evidence="5" id="KW-1185">Reference proteome</keyword>
<feature type="compositionally biased region" description="Basic and acidic residues" evidence="2">
    <location>
        <begin position="11"/>
        <end position="21"/>
    </location>
</feature>
<comment type="similarity">
    <text evidence="1">Belongs to the ustYa family.</text>
</comment>
<feature type="transmembrane region" description="Helical" evidence="3">
    <location>
        <begin position="52"/>
        <end position="74"/>
    </location>
</feature>
<dbReference type="PANTHER" id="PTHR33365">
    <property type="entry name" value="YALI0B05434P"/>
    <property type="match status" value="1"/>
</dbReference>
<dbReference type="PANTHER" id="PTHR33365:SF12">
    <property type="entry name" value="TAT PATHWAY SIGNAL SEQUENCE"/>
    <property type="match status" value="1"/>
</dbReference>
<protein>
    <recommendedName>
        <fullName evidence="6">Tat pathway signal sequence</fullName>
    </recommendedName>
</protein>
<accession>A0A0B4GQC3</accession>
<keyword evidence="3" id="KW-0472">Membrane</keyword>
<evidence type="ECO:0000256" key="2">
    <source>
        <dbReference type="SAM" id="MobiDB-lite"/>
    </source>
</evidence>
<feature type="region of interest" description="Disordered" evidence="2">
    <location>
        <begin position="1"/>
        <end position="29"/>
    </location>
</feature>
<dbReference type="Pfam" id="PF11807">
    <property type="entry name" value="UstYa"/>
    <property type="match status" value="1"/>
</dbReference>
<name>A0A0B4GQC3_METGA</name>
<evidence type="ECO:0000313" key="4">
    <source>
        <dbReference type="EMBL" id="KID84823.1"/>
    </source>
</evidence>
<dbReference type="AlphaFoldDB" id="A0A0B4GQC3"/>
<dbReference type="OrthoDB" id="3687641at2759"/>
<evidence type="ECO:0008006" key="6">
    <source>
        <dbReference type="Google" id="ProtNLM"/>
    </source>
</evidence>
<dbReference type="GO" id="GO:0043386">
    <property type="term" value="P:mycotoxin biosynthetic process"/>
    <property type="evidence" value="ECO:0007669"/>
    <property type="project" value="InterPro"/>
</dbReference>
<evidence type="ECO:0000313" key="5">
    <source>
        <dbReference type="Proteomes" id="UP000031192"/>
    </source>
</evidence>
<gene>
    <name evidence="4" type="ORF">MGU_07973</name>
</gene>
<organism evidence="4 5">
    <name type="scientific">Metarhizium guizhouense (strain ARSEF 977)</name>
    <dbReference type="NCBI Taxonomy" id="1276136"/>
    <lineage>
        <taxon>Eukaryota</taxon>
        <taxon>Fungi</taxon>
        <taxon>Dikarya</taxon>
        <taxon>Ascomycota</taxon>
        <taxon>Pezizomycotina</taxon>
        <taxon>Sordariomycetes</taxon>
        <taxon>Hypocreomycetidae</taxon>
        <taxon>Hypocreales</taxon>
        <taxon>Clavicipitaceae</taxon>
        <taxon>Metarhizium</taxon>
    </lineage>
</organism>
<evidence type="ECO:0000256" key="3">
    <source>
        <dbReference type="SAM" id="Phobius"/>
    </source>
</evidence>
<comment type="caution">
    <text evidence="4">The sequence shown here is derived from an EMBL/GenBank/DDBJ whole genome shotgun (WGS) entry which is preliminary data.</text>
</comment>
<dbReference type="Proteomes" id="UP000031192">
    <property type="component" value="Unassembled WGS sequence"/>
</dbReference>
<dbReference type="HOGENOM" id="CLU_042941_0_2_1"/>
<keyword evidence="3" id="KW-1133">Transmembrane helix</keyword>
<sequence length="292" mass="34254">MKHAFSFWRQHTPEQRRKHDFDEQDNDEEASGHLLDQRLRKLAESRHHWRHLVPWLLFHGAIVATYILLIPYILPASYIQRRQSCVSKFNYYSPINEAIREEYLDVRFNGSLWYDSPYKGPPTAEVEQAWQDLMAFCPIHTDGTIRVTADDITRIGHNLTAVQFPEAAGGGYLAVAMGTHQIHCLHFIWQDHHMASFPTTQANKEGASEMYERHYEHCIDYIRQTLMCNFDPGIIPYYWVRQHNQPTPDGNTRHKCVDWDALQSWLKQRAVPIPDGFEWHQPPDAVPLRENP</sequence>
<keyword evidence="3" id="KW-0812">Transmembrane</keyword>